<accession>A0A8W8MKM0</accession>
<feature type="compositionally biased region" description="Low complexity" evidence="1">
    <location>
        <begin position="92"/>
        <end position="168"/>
    </location>
</feature>
<dbReference type="AlphaFoldDB" id="A0A8W8MKM0"/>
<keyword evidence="2" id="KW-0812">Transmembrane</keyword>
<dbReference type="Proteomes" id="UP000005408">
    <property type="component" value="Unassembled WGS sequence"/>
</dbReference>
<reference evidence="4" key="1">
    <citation type="submission" date="2022-08" db="UniProtKB">
        <authorList>
            <consortium name="EnsemblMetazoa"/>
        </authorList>
    </citation>
    <scope>IDENTIFICATION</scope>
    <source>
        <strain evidence="4">05x7-T-G4-1.051#20</strain>
    </source>
</reference>
<evidence type="ECO:0000313" key="4">
    <source>
        <dbReference type="EnsemblMetazoa" id="G33505.2:cds"/>
    </source>
</evidence>
<dbReference type="EnsemblMetazoa" id="G33505.2">
    <property type="protein sequence ID" value="G33505.2:cds"/>
    <property type="gene ID" value="G33505"/>
</dbReference>
<proteinExistence type="predicted"/>
<feature type="transmembrane region" description="Helical" evidence="2">
    <location>
        <begin position="201"/>
        <end position="220"/>
    </location>
</feature>
<feature type="region of interest" description="Disordered" evidence="1">
    <location>
        <begin position="90"/>
        <end position="168"/>
    </location>
</feature>
<feature type="signal peptide" evidence="3">
    <location>
        <begin position="1"/>
        <end position="18"/>
    </location>
</feature>
<evidence type="ECO:0000256" key="2">
    <source>
        <dbReference type="SAM" id="Phobius"/>
    </source>
</evidence>
<feature type="chain" id="PRO_5036501663" evidence="3">
    <location>
        <begin position="19"/>
        <end position="241"/>
    </location>
</feature>
<sequence length="241" mass="26388">MKKIAIIVWLFPLSIVCGTVLPCPPCTGVHGMYICTDSTTCVRLIKDELEPARKIRLFTCAVTVRVHGWGDERLPLITDRHGKICHQPQVSTTTTGTRTTPSETRTTPTGTRTTPTGTRTTPTETRTTPIGTRTTPTETRTTPTGTRTTPTGTRTTPTGTRTTPTAGTHTIFSRTKNRSSNLSFKESHGSEDDEIFDVPSATGFLAWAITCTLAIILIILKKYLVKTFHPCNQCNVESQPL</sequence>
<name>A0A8W8MKM0_MAGGI</name>
<evidence type="ECO:0000256" key="3">
    <source>
        <dbReference type="SAM" id="SignalP"/>
    </source>
</evidence>
<organism evidence="4 5">
    <name type="scientific">Magallana gigas</name>
    <name type="common">Pacific oyster</name>
    <name type="synonym">Crassostrea gigas</name>
    <dbReference type="NCBI Taxonomy" id="29159"/>
    <lineage>
        <taxon>Eukaryota</taxon>
        <taxon>Metazoa</taxon>
        <taxon>Spiralia</taxon>
        <taxon>Lophotrochozoa</taxon>
        <taxon>Mollusca</taxon>
        <taxon>Bivalvia</taxon>
        <taxon>Autobranchia</taxon>
        <taxon>Pteriomorphia</taxon>
        <taxon>Ostreida</taxon>
        <taxon>Ostreoidea</taxon>
        <taxon>Ostreidae</taxon>
        <taxon>Magallana</taxon>
    </lineage>
</organism>
<evidence type="ECO:0000256" key="1">
    <source>
        <dbReference type="SAM" id="MobiDB-lite"/>
    </source>
</evidence>
<evidence type="ECO:0000313" key="5">
    <source>
        <dbReference type="Proteomes" id="UP000005408"/>
    </source>
</evidence>
<protein>
    <submittedName>
        <fullName evidence="4">Uncharacterized protein</fullName>
    </submittedName>
</protein>
<keyword evidence="2" id="KW-0472">Membrane</keyword>
<keyword evidence="5" id="KW-1185">Reference proteome</keyword>
<keyword evidence="2" id="KW-1133">Transmembrane helix</keyword>
<keyword evidence="3" id="KW-0732">Signal</keyword>